<comment type="caution">
    <text evidence="1">The sequence shown here is derived from an EMBL/GenBank/DDBJ whole genome shotgun (WGS) entry which is preliminary data.</text>
</comment>
<dbReference type="AlphaFoldDB" id="A0A1R3K0Q1"/>
<proteinExistence type="predicted"/>
<dbReference type="EMBL" id="AWWV01006619">
    <property type="protein sequence ID" value="OMP00685.1"/>
    <property type="molecule type" value="Genomic_DNA"/>
</dbReference>
<dbReference type="Proteomes" id="UP000188268">
    <property type="component" value="Unassembled WGS sequence"/>
</dbReference>
<name>A0A1R3K0Q1_COCAP</name>
<keyword evidence="2" id="KW-1185">Reference proteome</keyword>
<organism evidence="1 2">
    <name type="scientific">Corchorus capsularis</name>
    <name type="common">Jute</name>
    <dbReference type="NCBI Taxonomy" id="210143"/>
    <lineage>
        <taxon>Eukaryota</taxon>
        <taxon>Viridiplantae</taxon>
        <taxon>Streptophyta</taxon>
        <taxon>Embryophyta</taxon>
        <taxon>Tracheophyta</taxon>
        <taxon>Spermatophyta</taxon>
        <taxon>Magnoliopsida</taxon>
        <taxon>eudicotyledons</taxon>
        <taxon>Gunneridae</taxon>
        <taxon>Pentapetalae</taxon>
        <taxon>rosids</taxon>
        <taxon>malvids</taxon>
        <taxon>Malvales</taxon>
        <taxon>Malvaceae</taxon>
        <taxon>Grewioideae</taxon>
        <taxon>Apeibeae</taxon>
        <taxon>Corchorus</taxon>
    </lineage>
</organism>
<evidence type="ECO:0000313" key="1">
    <source>
        <dbReference type="EMBL" id="OMP00685.1"/>
    </source>
</evidence>
<evidence type="ECO:0000313" key="2">
    <source>
        <dbReference type="Proteomes" id="UP000188268"/>
    </source>
</evidence>
<accession>A0A1R3K0Q1</accession>
<sequence length="31" mass="3594">MERKALWFAKSKTIQNSTIGPRKARNNKCSE</sequence>
<protein>
    <submittedName>
        <fullName evidence="1">Uncharacterized protein</fullName>
    </submittedName>
</protein>
<dbReference type="Gramene" id="OMP00685">
    <property type="protein sequence ID" value="OMP00685"/>
    <property type="gene ID" value="CCACVL1_03318"/>
</dbReference>
<gene>
    <name evidence="1" type="ORF">CCACVL1_03318</name>
</gene>
<reference evidence="1 2" key="1">
    <citation type="submission" date="2013-09" db="EMBL/GenBank/DDBJ databases">
        <title>Corchorus capsularis genome sequencing.</title>
        <authorList>
            <person name="Alam M."/>
            <person name="Haque M.S."/>
            <person name="Islam M.S."/>
            <person name="Emdad E.M."/>
            <person name="Islam M.M."/>
            <person name="Ahmed B."/>
            <person name="Halim A."/>
            <person name="Hossen Q.M.M."/>
            <person name="Hossain M.Z."/>
            <person name="Ahmed R."/>
            <person name="Khan M.M."/>
            <person name="Islam R."/>
            <person name="Rashid M.M."/>
            <person name="Khan S.A."/>
            <person name="Rahman M.S."/>
            <person name="Alam M."/>
        </authorList>
    </citation>
    <scope>NUCLEOTIDE SEQUENCE [LARGE SCALE GENOMIC DNA]</scope>
    <source>
        <strain evidence="2">cv. CVL-1</strain>
        <tissue evidence="1">Whole seedling</tissue>
    </source>
</reference>